<accession>A0AAJ2F1M4</accession>
<organism evidence="1 4">
    <name type="scientific">Acidovorax delafieldii</name>
    <name type="common">Pseudomonas delafieldii</name>
    <dbReference type="NCBI Taxonomy" id="47920"/>
    <lineage>
        <taxon>Bacteria</taxon>
        <taxon>Pseudomonadati</taxon>
        <taxon>Pseudomonadota</taxon>
        <taxon>Betaproteobacteria</taxon>
        <taxon>Burkholderiales</taxon>
        <taxon>Comamonadaceae</taxon>
        <taxon>Acidovorax</taxon>
    </lineage>
</organism>
<comment type="caution">
    <text evidence="1">The sequence shown here is derived from an EMBL/GenBank/DDBJ whole genome shotgun (WGS) entry which is preliminary data.</text>
</comment>
<dbReference type="Proteomes" id="UP001249076">
    <property type="component" value="Unassembled WGS sequence"/>
</dbReference>
<evidence type="ECO:0000313" key="4">
    <source>
        <dbReference type="Proteomes" id="UP001253458"/>
    </source>
</evidence>
<sequence>MRKLTLSIELTTQQQSAIVFFASALDEQLYDFTDDSFKAPALNTFTRTLELQSVAQANHSAGISKDALKPFIEELEASFGKDAALSSEQKALCKFHIASINENLAESDRIARGVSGLRISMGEYFESIIDSITEIVMEKPKEKNKLINLISSFIVQAEALGFPRRHTFHVTQNCLIRRIKTSKQINPENLLSEFFSKFQNKKRPYECIFLCSGPLQKYPKLLEKFKIKIEPQKPDWENLSRDQLLFLDSIQDGDFYIKISTPPRISPAQAHIFAISTINELVGLIKFYAHTEDFRPSKLSLVRDTETNKIYRIHEDPDPMHCWVSHTSASEAEMLEMIEVTHGKFLTDTSANKLRRTLRLHRSALKSNSAENQLIDLWAGLEGLVSRPGKESQRIEYFSECLLPALTLSYPEKIFTSAYSDFCKTTPNGKNLLANIDGNGSDFSKFVRLILCQEQEQQRIALLQTIKPNPLLTNRLWKLSDAFKNRSEIQQTLRHHRQKVRWHLSRIYHTRNSIMHSASALPYLPTIVENLHVYLDTLIKSIQKVTAASPERQSIDGILQYLSTWEKYRFHALTNEGENNEIALKEDNVWDVVFGQNMALAPSIDYEPSI</sequence>
<dbReference type="AlphaFoldDB" id="A0AAJ2F1M4"/>
<dbReference type="RefSeq" id="WP_209820248.1">
    <property type="nucleotide sequence ID" value="NZ_JAVDTL010000004.1"/>
</dbReference>
<keyword evidence="3" id="KW-1185">Reference proteome</keyword>
<dbReference type="Proteomes" id="UP001253458">
    <property type="component" value="Unassembled WGS sequence"/>
</dbReference>
<protein>
    <recommendedName>
        <fullName evidence="5">Apea-like HEPN domain-containing protein</fullName>
    </recommendedName>
</protein>
<dbReference type="EMBL" id="JAVDTL010000004">
    <property type="protein sequence ID" value="MDR6767835.1"/>
    <property type="molecule type" value="Genomic_DNA"/>
</dbReference>
<evidence type="ECO:0000313" key="2">
    <source>
        <dbReference type="EMBL" id="MDR6839122.1"/>
    </source>
</evidence>
<evidence type="ECO:0000313" key="1">
    <source>
        <dbReference type="EMBL" id="MDR6767835.1"/>
    </source>
</evidence>
<proteinExistence type="predicted"/>
<gene>
    <name evidence="1" type="ORF">J2W88_003116</name>
    <name evidence="2" type="ORF">J2W93_003976</name>
</gene>
<evidence type="ECO:0000313" key="3">
    <source>
        <dbReference type="Proteomes" id="UP001249076"/>
    </source>
</evidence>
<name>A0AAJ2F1M4_ACIDE</name>
<dbReference type="EMBL" id="JAVDTS010000006">
    <property type="protein sequence ID" value="MDR6839122.1"/>
    <property type="molecule type" value="Genomic_DNA"/>
</dbReference>
<reference evidence="1 3" key="1">
    <citation type="submission" date="2023-07" db="EMBL/GenBank/DDBJ databases">
        <title>Sorghum-associated microbial communities from plants grown in Nebraska, USA.</title>
        <authorList>
            <person name="Schachtman D."/>
        </authorList>
    </citation>
    <scope>NUCLEOTIDE SEQUENCE</scope>
    <source>
        <strain evidence="2 3">BE105</strain>
        <strain evidence="1">BE69</strain>
    </source>
</reference>
<evidence type="ECO:0008006" key="5">
    <source>
        <dbReference type="Google" id="ProtNLM"/>
    </source>
</evidence>